<proteinExistence type="inferred from homology"/>
<dbReference type="Proteomes" id="UP000501991">
    <property type="component" value="Chromosome"/>
</dbReference>
<comment type="subcellular location">
    <subcellularLocation>
        <location evidence="1 10">Cell outer membrane</location>
        <topology evidence="1 10">Multi-pass membrane protein</topology>
    </subcellularLocation>
</comment>
<evidence type="ECO:0000259" key="13">
    <source>
        <dbReference type="Pfam" id="PF00593"/>
    </source>
</evidence>
<evidence type="ECO:0000256" key="3">
    <source>
        <dbReference type="ARBA" id="ARBA00022448"/>
    </source>
</evidence>
<keyword evidence="12" id="KW-0732">Signal</keyword>
<keyword evidence="9 10" id="KW-0998">Cell outer membrane</keyword>
<gene>
    <name evidence="15" type="ORF">G3580_00875</name>
</gene>
<accession>A0A6C1AY66</accession>
<dbReference type="InterPro" id="IPR036942">
    <property type="entry name" value="Beta-barrel_TonB_sf"/>
</dbReference>
<dbReference type="Pfam" id="PF07715">
    <property type="entry name" value="Plug"/>
    <property type="match status" value="1"/>
</dbReference>
<dbReference type="Gene3D" id="2.170.130.10">
    <property type="entry name" value="TonB-dependent receptor, plug domain"/>
    <property type="match status" value="1"/>
</dbReference>
<dbReference type="Pfam" id="PF00593">
    <property type="entry name" value="TonB_dep_Rec_b-barrel"/>
    <property type="match status" value="1"/>
</dbReference>
<evidence type="ECO:0000313" key="15">
    <source>
        <dbReference type="EMBL" id="QID16302.1"/>
    </source>
</evidence>
<dbReference type="GO" id="GO:0009279">
    <property type="term" value="C:cell outer membrane"/>
    <property type="evidence" value="ECO:0007669"/>
    <property type="project" value="UniProtKB-SubCell"/>
</dbReference>
<evidence type="ECO:0000256" key="11">
    <source>
        <dbReference type="RuleBase" id="RU003357"/>
    </source>
</evidence>
<evidence type="ECO:0000313" key="16">
    <source>
        <dbReference type="Proteomes" id="UP000501991"/>
    </source>
</evidence>
<dbReference type="SUPFAM" id="SSF56935">
    <property type="entry name" value="Porins"/>
    <property type="match status" value="1"/>
</dbReference>
<keyword evidence="8 15" id="KW-0675">Receptor</keyword>
<evidence type="ECO:0000256" key="1">
    <source>
        <dbReference type="ARBA" id="ARBA00004571"/>
    </source>
</evidence>
<evidence type="ECO:0000256" key="8">
    <source>
        <dbReference type="ARBA" id="ARBA00023170"/>
    </source>
</evidence>
<dbReference type="InterPro" id="IPR039426">
    <property type="entry name" value="TonB-dep_rcpt-like"/>
</dbReference>
<organism evidence="15 16">
    <name type="scientific">Nitrogeniibacter mangrovi</name>
    <dbReference type="NCBI Taxonomy" id="2016596"/>
    <lineage>
        <taxon>Bacteria</taxon>
        <taxon>Pseudomonadati</taxon>
        <taxon>Pseudomonadota</taxon>
        <taxon>Betaproteobacteria</taxon>
        <taxon>Rhodocyclales</taxon>
        <taxon>Zoogloeaceae</taxon>
        <taxon>Nitrogeniibacter</taxon>
    </lineage>
</organism>
<keyword evidence="7 10" id="KW-0472">Membrane</keyword>
<dbReference type="GO" id="GO:0015344">
    <property type="term" value="F:siderophore uptake transmembrane transporter activity"/>
    <property type="evidence" value="ECO:0007669"/>
    <property type="project" value="TreeGrafter"/>
</dbReference>
<keyword evidence="3 10" id="KW-0813">Transport</keyword>
<dbReference type="InterPro" id="IPR012910">
    <property type="entry name" value="Plug_dom"/>
</dbReference>
<sequence length="690" mass="76592">MSRHHDSPLFPRRHGLALLATLALSTASPSLRAADSFEEDAYFEPLPVVLTASRLPQPLQDAPGAMTVIDRDLIDATGYRNIPRLLRFVPGMHIGYERGHATWVSYHGLGLATAGEMQVLVDGAIIYVPTNFGTIDWSGVPIFMSEIERVEVIRGASANSLGSSALLGTVNLITRAPAESPGTHVQFNLGDPSIRDAEVGWSGRIGEVAMKLTAGEQHDEGFRGLHDTRTTQRFSVRADTRIDAENSLLVRLGGATEQLQRGYPDSPLDNNDVRTAEDRNHLLHVRWQRVIDADHEWSLSAYIHQTDYNDDWIADASSLAALLALPPSTLRNVPVSRDREGLLTSLDFQLRDRLSPQLRGVWGLSASEDRTDSPASFYNRGTIVDRHHRVFGNLEWQPAEDWSFNLGLAAEDRGTGWRLSPRLYGSYHARKGTTLRLGVSRAWRNPTMFERYGDVRVFTTSGALLANPYAPNPDLQPTRADTLEAGIIQQFETARSTLDLRIFKERLKELTVREPIADQPGLNPLLTSLVPTTQMQNAKDPLTLTGLEIQFETHPWRAGTVRLAYSVIDRDAADPAIRSGIAPYSANLSWRQRWPGRWTSFLGVTRIGPVTSGDSFVASGRYLVKDFTTYDLSVSRPLELLGHKARFQLSALNLGPRHQEIADPAMQTVYGSTPANRVSRQVYAGLSLRF</sequence>
<evidence type="ECO:0000256" key="12">
    <source>
        <dbReference type="SAM" id="SignalP"/>
    </source>
</evidence>
<dbReference type="PANTHER" id="PTHR30069">
    <property type="entry name" value="TONB-DEPENDENT OUTER MEMBRANE RECEPTOR"/>
    <property type="match status" value="1"/>
</dbReference>
<dbReference type="PROSITE" id="PS52016">
    <property type="entry name" value="TONB_DEPENDENT_REC_3"/>
    <property type="match status" value="1"/>
</dbReference>
<comment type="similarity">
    <text evidence="2 10 11">Belongs to the TonB-dependent receptor family.</text>
</comment>
<feature type="domain" description="TonB-dependent receptor-like beta-barrel" evidence="13">
    <location>
        <begin position="232"/>
        <end position="654"/>
    </location>
</feature>
<evidence type="ECO:0000256" key="6">
    <source>
        <dbReference type="ARBA" id="ARBA00023077"/>
    </source>
</evidence>
<evidence type="ECO:0000256" key="5">
    <source>
        <dbReference type="ARBA" id="ARBA00022692"/>
    </source>
</evidence>
<dbReference type="InterPro" id="IPR000531">
    <property type="entry name" value="Beta-barrel_TonB"/>
</dbReference>
<evidence type="ECO:0000256" key="2">
    <source>
        <dbReference type="ARBA" id="ARBA00009810"/>
    </source>
</evidence>
<dbReference type="InterPro" id="IPR037066">
    <property type="entry name" value="Plug_dom_sf"/>
</dbReference>
<feature type="domain" description="TonB-dependent receptor plug" evidence="14">
    <location>
        <begin position="59"/>
        <end position="168"/>
    </location>
</feature>
<dbReference type="PANTHER" id="PTHR30069:SF27">
    <property type="entry name" value="BLL4766 PROTEIN"/>
    <property type="match status" value="1"/>
</dbReference>
<dbReference type="RefSeq" id="WP_173763471.1">
    <property type="nucleotide sequence ID" value="NZ_CP048836.1"/>
</dbReference>
<dbReference type="AlphaFoldDB" id="A0A6C1AY66"/>
<evidence type="ECO:0000256" key="9">
    <source>
        <dbReference type="ARBA" id="ARBA00023237"/>
    </source>
</evidence>
<keyword evidence="4 10" id="KW-1134">Transmembrane beta strand</keyword>
<name>A0A6C1AY66_9RHOO</name>
<feature type="chain" id="PRO_5025418220" evidence="12">
    <location>
        <begin position="34"/>
        <end position="690"/>
    </location>
</feature>
<evidence type="ECO:0000259" key="14">
    <source>
        <dbReference type="Pfam" id="PF07715"/>
    </source>
</evidence>
<feature type="signal peptide" evidence="12">
    <location>
        <begin position="1"/>
        <end position="33"/>
    </location>
</feature>
<dbReference type="Gene3D" id="2.40.170.20">
    <property type="entry name" value="TonB-dependent receptor, beta-barrel domain"/>
    <property type="match status" value="1"/>
</dbReference>
<keyword evidence="6 11" id="KW-0798">TonB box</keyword>
<protein>
    <submittedName>
        <fullName evidence="15">TonB-dependent receptor</fullName>
    </submittedName>
</protein>
<evidence type="ECO:0000256" key="4">
    <source>
        <dbReference type="ARBA" id="ARBA00022452"/>
    </source>
</evidence>
<keyword evidence="16" id="KW-1185">Reference proteome</keyword>
<dbReference type="GO" id="GO:0044718">
    <property type="term" value="P:siderophore transmembrane transport"/>
    <property type="evidence" value="ECO:0007669"/>
    <property type="project" value="TreeGrafter"/>
</dbReference>
<evidence type="ECO:0000256" key="10">
    <source>
        <dbReference type="PROSITE-ProRule" id="PRU01360"/>
    </source>
</evidence>
<evidence type="ECO:0000256" key="7">
    <source>
        <dbReference type="ARBA" id="ARBA00023136"/>
    </source>
</evidence>
<reference evidence="15 16" key="1">
    <citation type="submission" date="2020-02" db="EMBL/GenBank/DDBJ databases">
        <title>Nitrogenibacter mangrovi gen. nov., sp. nov. isolated from mangrove sediment, a denitrifying betaproteobacterium.</title>
        <authorList>
            <person name="Liao H."/>
            <person name="Tian Y."/>
        </authorList>
    </citation>
    <scope>NUCLEOTIDE SEQUENCE [LARGE SCALE GENOMIC DNA]</scope>
    <source>
        <strain evidence="15 16">M9-3-2</strain>
    </source>
</reference>
<keyword evidence="5 10" id="KW-0812">Transmembrane</keyword>
<dbReference type="EMBL" id="CP048836">
    <property type="protein sequence ID" value="QID16302.1"/>
    <property type="molecule type" value="Genomic_DNA"/>
</dbReference>
<dbReference type="KEGG" id="azq:G3580_00875"/>